<feature type="region of interest" description="Disordered" evidence="1">
    <location>
        <begin position="65"/>
        <end position="91"/>
    </location>
</feature>
<evidence type="ECO:0000256" key="1">
    <source>
        <dbReference type="SAM" id="MobiDB-lite"/>
    </source>
</evidence>
<reference evidence="3" key="1">
    <citation type="submission" date="2022-11" db="UniProtKB">
        <authorList>
            <consortium name="WormBaseParasite"/>
        </authorList>
    </citation>
    <scope>IDENTIFICATION</scope>
</reference>
<name>A0A914VBC3_9BILA</name>
<proteinExistence type="predicted"/>
<sequence>MDKLDNKPEKKMSVTKKEKMAIQEFELQIKVKLDVQGAISTGGAIVVVDRRSDPCTVTPRRKVAAAAKWKRREQPSSSSQQRPPAFAGSCSGGSKNNPLYWATTDGQRDCGAATNQWAPSVPRPSIARPFRRGRRPQAVFLRQSIGLIGDTPAGAMSAYLCKMVGATLCTSAQAKNEDVCYMQGTPLVSLPPSVRPFLPLFVHVSTHPPASERARVWSLDRRPMGICPLLTHLFTTSHPGHTA</sequence>
<evidence type="ECO:0000313" key="2">
    <source>
        <dbReference type="Proteomes" id="UP000887566"/>
    </source>
</evidence>
<keyword evidence="2" id="KW-1185">Reference proteome</keyword>
<accession>A0A914VBC3</accession>
<protein>
    <submittedName>
        <fullName evidence="3">Uncharacterized protein</fullName>
    </submittedName>
</protein>
<organism evidence="2 3">
    <name type="scientific">Plectus sambesii</name>
    <dbReference type="NCBI Taxonomy" id="2011161"/>
    <lineage>
        <taxon>Eukaryota</taxon>
        <taxon>Metazoa</taxon>
        <taxon>Ecdysozoa</taxon>
        <taxon>Nematoda</taxon>
        <taxon>Chromadorea</taxon>
        <taxon>Plectida</taxon>
        <taxon>Plectina</taxon>
        <taxon>Plectoidea</taxon>
        <taxon>Plectidae</taxon>
        <taxon>Plectus</taxon>
    </lineage>
</organism>
<evidence type="ECO:0000313" key="3">
    <source>
        <dbReference type="WBParaSite" id="PSAMB.scaffold1771size27953.g14803.t1"/>
    </source>
</evidence>
<dbReference type="AlphaFoldDB" id="A0A914VBC3"/>
<dbReference type="WBParaSite" id="PSAMB.scaffold1771size27953.g14803.t1">
    <property type="protein sequence ID" value="PSAMB.scaffold1771size27953.g14803.t1"/>
    <property type="gene ID" value="PSAMB.scaffold1771size27953.g14803"/>
</dbReference>
<dbReference type="Proteomes" id="UP000887566">
    <property type="component" value="Unplaced"/>
</dbReference>
<feature type="compositionally biased region" description="Low complexity" evidence="1">
    <location>
        <begin position="75"/>
        <end position="84"/>
    </location>
</feature>